<protein>
    <submittedName>
        <fullName evidence="3">MerR family transcriptional regulator</fullName>
    </submittedName>
</protein>
<dbReference type="PANTHER" id="PTHR30204:SF90">
    <property type="entry name" value="HTH-TYPE TRANSCRIPTIONAL ACTIVATOR MTA"/>
    <property type="match status" value="1"/>
</dbReference>
<keyword evidence="1" id="KW-0238">DNA-binding</keyword>
<dbReference type="Proteomes" id="UP000295636">
    <property type="component" value="Unassembled WGS sequence"/>
</dbReference>
<comment type="caution">
    <text evidence="3">The sequence shown here is derived from an EMBL/GenBank/DDBJ whole genome shotgun (WGS) entry which is preliminary data.</text>
</comment>
<proteinExistence type="predicted"/>
<dbReference type="GO" id="GO:0003677">
    <property type="term" value="F:DNA binding"/>
    <property type="evidence" value="ECO:0007669"/>
    <property type="project" value="UniProtKB-KW"/>
</dbReference>
<dbReference type="Gene3D" id="1.10.1660.10">
    <property type="match status" value="1"/>
</dbReference>
<dbReference type="EMBL" id="SMRT01000012">
    <property type="protein sequence ID" value="TDF94810.1"/>
    <property type="molecule type" value="Genomic_DNA"/>
</dbReference>
<evidence type="ECO:0000313" key="3">
    <source>
        <dbReference type="EMBL" id="TDF94810.1"/>
    </source>
</evidence>
<dbReference type="OrthoDB" id="9814833at2"/>
<dbReference type="RefSeq" id="WP_133232475.1">
    <property type="nucleotide sequence ID" value="NZ_SMRT01000012.1"/>
</dbReference>
<dbReference type="Pfam" id="PF13411">
    <property type="entry name" value="MerR_1"/>
    <property type="match status" value="1"/>
</dbReference>
<evidence type="ECO:0000259" key="2">
    <source>
        <dbReference type="PROSITE" id="PS50937"/>
    </source>
</evidence>
<accession>A0A4R5KKC1</accession>
<dbReference type="InterPro" id="IPR009061">
    <property type="entry name" value="DNA-bd_dom_put_sf"/>
</dbReference>
<dbReference type="InterPro" id="IPR000551">
    <property type="entry name" value="MerR-type_HTH_dom"/>
</dbReference>
<dbReference type="PANTHER" id="PTHR30204">
    <property type="entry name" value="REDOX-CYCLING DRUG-SENSING TRANSCRIPTIONAL ACTIVATOR SOXR"/>
    <property type="match status" value="1"/>
</dbReference>
<dbReference type="AlphaFoldDB" id="A0A4R5KKC1"/>
<evidence type="ECO:0000256" key="1">
    <source>
        <dbReference type="ARBA" id="ARBA00023125"/>
    </source>
</evidence>
<sequence>MLYTVKEVASLSNVTIKALHHYHRIGLLLPCEISEAGYRMYGTKELERLQQILFYRELDFPLEQIKELLAGEPERLPLLAEQERLLLARKQRLETILRTLRKSVESMMKGEPMNNQDMFKGFENEEAWRKAMSGQNQYLKETYGVDALETARIDVQKMNEQAAEATAFMSGIADALRAGIKHSDEQIRQSIRMHLEFLNEHGHRLTAGDFASQTRFFMNDDFHLSMLEAQQTGLAYYLSAAAEAFAADRSSNE</sequence>
<feature type="domain" description="HTH merR-type" evidence="2">
    <location>
        <begin position="2"/>
        <end position="71"/>
    </location>
</feature>
<dbReference type="InterPro" id="IPR047057">
    <property type="entry name" value="MerR_fam"/>
</dbReference>
<dbReference type="SMART" id="SM00422">
    <property type="entry name" value="HTH_MERR"/>
    <property type="match status" value="1"/>
</dbReference>
<dbReference type="PROSITE" id="PS50937">
    <property type="entry name" value="HTH_MERR_2"/>
    <property type="match status" value="1"/>
</dbReference>
<gene>
    <name evidence="3" type="ORF">E1757_22935</name>
</gene>
<dbReference type="GO" id="GO:0003700">
    <property type="term" value="F:DNA-binding transcription factor activity"/>
    <property type="evidence" value="ECO:0007669"/>
    <property type="project" value="InterPro"/>
</dbReference>
<name>A0A4R5KKC1_9BACL</name>
<evidence type="ECO:0000313" key="4">
    <source>
        <dbReference type="Proteomes" id="UP000295636"/>
    </source>
</evidence>
<dbReference type="SUPFAM" id="SSF46955">
    <property type="entry name" value="Putative DNA-binding domain"/>
    <property type="match status" value="1"/>
</dbReference>
<reference evidence="3 4" key="1">
    <citation type="submission" date="2019-03" db="EMBL/GenBank/DDBJ databases">
        <title>This is whole genome sequence of Paenibacillus sp MS74 strain.</title>
        <authorList>
            <person name="Trinh H.N."/>
        </authorList>
    </citation>
    <scope>NUCLEOTIDE SEQUENCE [LARGE SCALE GENOMIC DNA]</scope>
    <source>
        <strain evidence="3 4">MS74</strain>
    </source>
</reference>
<dbReference type="CDD" id="cd01106">
    <property type="entry name" value="HTH_TipAL-Mta"/>
    <property type="match status" value="1"/>
</dbReference>
<keyword evidence="4" id="KW-1185">Reference proteome</keyword>
<organism evidence="3 4">
    <name type="scientific">Paenibacillus piri</name>
    <dbReference type="NCBI Taxonomy" id="2547395"/>
    <lineage>
        <taxon>Bacteria</taxon>
        <taxon>Bacillati</taxon>
        <taxon>Bacillota</taxon>
        <taxon>Bacilli</taxon>
        <taxon>Bacillales</taxon>
        <taxon>Paenibacillaceae</taxon>
        <taxon>Paenibacillus</taxon>
    </lineage>
</organism>